<gene>
    <name evidence="3" type="ORF">BCV71DRAFT_271515</name>
</gene>
<accession>A0A1X0RWV7</accession>
<name>A0A1X0RWV7_RHIZD</name>
<dbReference type="InterPro" id="IPR011010">
    <property type="entry name" value="DNA_brk_join_enz"/>
</dbReference>
<keyword evidence="1" id="KW-0233">DNA recombination</keyword>
<dbReference type="EMBL" id="KV921382">
    <property type="protein sequence ID" value="ORE16535.1"/>
    <property type="molecule type" value="Genomic_DNA"/>
</dbReference>
<evidence type="ECO:0000313" key="4">
    <source>
        <dbReference type="Proteomes" id="UP000242381"/>
    </source>
</evidence>
<dbReference type="PANTHER" id="PTHR35617:SF3">
    <property type="entry name" value="CORE-BINDING (CB) DOMAIN-CONTAINING PROTEIN"/>
    <property type="match status" value="1"/>
</dbReference>
<dbReference type="GO" id="GO:0015074">
    <property type="term" value="P:DNA integration"/>
    <property type="evidence" value="ECO:0007669"/>
    <property type="project" value="InterPro"/>
</dbReference>
<dbReference type="GO" id="GO:0006310">
    <property type="term" value="P:DNA recombination"/>
    <property type="evidence" value="ECO:0007669"/>
    <property type="project" value="UniProtKB-KW"/>
</dbReference>
<proteinExistence type="predicted"/>
<dbReference type="InterPro" id="IPR013762">
    <property type="entry name" value="Integrase-like_cat_sf"/>
</dbReference>
<reference evidence="3 4" key="1">
    <citation type="journal article" date="2016" name="Proc. Natl. Acad. Sci. U.S.A.">
        <title>Lipid metabolic changes in an early divergent fungus govern the establishment of a mutualistic symbiosis with endobacteria.</title>
        <authorList>
            <person name="Lastovetsky O.A."/>
            <person name="Gaspar M.L."/>
            <person name="Mondo S.J."/>
            <person name="LaButti K.M."/>
            <person name="Sandor L."/>
            <person name="Grigoriev I.V."/>
            <person name="Henry S.A."/>
            <person name="Pawlowska T.E."/>
        </authorList>
    </citation>
    <scope>NUCLEOTIDE SEQUENCE [LARGE SCALE GENOMIC DNA]</scope>
    <source>
        <strain evidence="3 4">ATCC 11559</strain>
    </source>
</reference>
<dbReference type="InterPro" id="IPR002104">
    <property type="entry name" value="Integrase_catalytic"/>
</dbReference>
<dbReference type="Proteomes" id="UP000242381">
    <property type="component" value="Unassembled WGS sequence"/>
</dbReference>
<evidence type="ECO:0000256" key="1">
    <source>
        <dbReference type="ARBA" id="ARBA00023172"/>
    </source>
</evidence>
<feature type="domain" description="Tyr recombinase" evidence="2">
    <location>
        <begin position="93"/>
        <end position="314"/>
    </location>
</feature>
<evidence type="ECO:0000259" key="2">
    <source>
        <dbReference type="PROSITE" id="PS51898"/>
    </source>
</evidence>
<dbReference type="PANTHER" id="PTHR35617">
    <property type="entry name" value="PHAGE_INTEGRASE DOMAIN-CONTAINING PROTEIN"/>
    <property type="match status" value="1"/>
</dbReference>
<organism evidence="3 4">
    <name type="scientific">Rhizopus microsporus</name>
    <dbReference type="NCBI Taxonomy" id="58291"/>
    <lineage>
        <taxon>Eukaryota</taxon>
        <taxon>Fungi</taxon>
        <taxon>Fungi incertae sedis</taxon>
        <taxon>Mucoromycota</taxon>
        <taxon>Mucoromycotina</taxon>
        <taxon>Mucoromycetes</taxon>
        <taxon>Mucorales</taxon>
        <taxon>Mucorineae</taxon>
        <taxon>Rhizopodaceae</taxon>
        <taxon>Rhizopus</taxon>
    </lineage>
</organism>
<dbReference type="AlphaFoldDB" id="A0A1X0RWV7"/>
<dbReference type="SUPFAM" id="SSF47823">
    <property type="entry name" value="lambda integrase-like, N-terminal domain"/>
    <property type="match status" value="1"/>
</dbReference>
<dbReference type="OMA" id="RCIATTW"/>
<dbReference type="GO" id="GO:0003677">
    <property type="term" value="F:DNA binding"/>
    <property type="evidence" value="ECO:0007669"/>
    <property type="project" value="InterPro"/>
</dbReference>
<evidence type="ECO:0000313" key="3">
    <source>
        <dbReference type="EMBL" id="ORE16535.1"/>
    </source>
</evidence>
<dbReference type="VEuPathDB" id="FungiDB:BCV72DRAFT_207318"/>
<dbReference type="Gene3D" id="1.10.443.10">
    <property type="entry name" value="Intergrase catalytic core"/>
    <property type="match status" value="1"/>
</dbReference>
<protein>
    <recommendedName>
        <fullName evidence="2">Tyr recombinase domain-containing protein</fullName>
    </recommendedName>
</protein>
<sequence length="350" mass="40218">MRLKEVVTNRGYYKQPHCKRTHQLYNRGWPLWTSWCKKQQPAINNLQYELKNILKFLVQQQHYSYQYLNVIRSSIGSVFKTNFFAAKKRAEVILPKRQQLETWDLDILLQYMVKNYSNNDTLSLPQLQEKAILLRCIATTWRPRSKIGTLQARDIEFSYINEGSSTTQIVTGMTLRIRQPKESRSKVAKLGMISLSHLYPVRTTFEFVKKILRLRSELPADNTLFLTNLAQLEKIKTISSVTVANIVKRNMKAAGINTNIYGSHTLRSASSTKAFQLGTDIQKIKQHAHWSLEANTAERFYLKLSHQQADSTTINESAFSSITKNNTTSGVLPSCIDAFVITAYSVMLEI</sequence>
<dbReference type="PROSITE" id="PS51898">
    <property type="entry name" value="TYR_RECOMBINASE"/>
    <property type="match status" value="1"/>
</dbReference>
<dbReference type="SUPFAM" id="SSF56349">
    <property type="entry name" value="DNA breaking-rejoining enzymes"/>
    <property type="match status" value="1"/>
</dbReference>